<dbReference type="OrthoDB" id="113712at2759"/>
<organism evidence="1 2">
    <name type="scientific">Phytophthora megakarya</name>
    <dbReference type="NCBI Taxonomy" id="4795"/>
    <lineage>
        <taxon>Eukaryota</taxon>
        <taxon>Sar</taxon>
        <taxon>Stramenopiles</taxon>
        <taxon>Oomycota</taxon>
        <taxon>Peronosporomycetes</taxon>
        <taxon>Peronosporales</taxon>
        <taxon>Peronosporaceae</taxon>
        <taxon>Phytophthora</taxon>
    </lineage>
</organism>
<protein>
    <submittedName>
        <fullName evidence="1">Uncharacterized protein</fullName>
    </submittedName>
</protein>
<reference evidence="2" key="1">
    <citation type="submission" date="2017-03" db="EMBL/GenBank/DDBJ databases">
        <title>Phytopthora megakarya and P. palmivora, two closely related causual agents of cacao black pod achieved similar genome size and gene model numbers by different mechanisms.</title>
        <authorList>
            <person name="Ali S."/>
            <person name="Shao J."/>
            <person name="Larry D.J."/>
            <person name="Kronmiller B."/>
            <person name="Shen D."/>
            <person name="Strem M.D."/>
            <person name="Melnick R.L."/>
            <person name="Guiltinan M.J."/>
            <person name="Tyler B.M."/>
            <person name="Meinhardt L.W."/>
            <person name="Bailey B.A."/>
        </authorList>
    </citation>
    <scope>NUCLEOTIDE SEQUENCE [LARGE SCALE GENOMIC DNA]</scope>
    <source>
        <strain evidence="2">zdho120</strain>
    </source>
</reference>
<dbReference type="EMBL" id="NBNE01000622">
    <property type="protein sequence ID" value="OWZ18227.1"/>
    <property type="molecule type" value="Genomic_DNA"/>
</dbReference>
<gene>
    <name evidence="1" type="ORF">PHMEG_0007720</name>
</gene>
<dbReference type="Proteomes" id="UP000198211">
    <property type="component" value="Unassembled WGS sequence"/>
</dbReference>
<proteinExistence type="predicted"/>
<evidence type="ECO:0000313" key="2">
    <source>
        <dbReference type="Proteomes" id="UP000198211"/>
    </source>
</evidence>
<keyword evidence="2" id="KW-1185">Reference proteome</keyword>
<sequence>MSGYTICSIQCGSPIQRNLSLPTDEVARRNILRSMKTQKLEDARKFMSRKLLHLNPLHAMSEERRFENDEGDYWSVRFTTSQFEPARSVKQVFDLVVYFLSNSEISISEKTGHLTVREDDDNGSPGIAQHRLVSTTEKGLHMEWNTIMFYEYCEADSYGLIVSEFVDEDEKYPYRPTTRIRKDVNVVMEVRAYSGKPHEIQDKTVVLTLWSYHHLLRPVFPVPQDAWVELRESMDRWTQNMHKTIMESLDPTI</sequence>
<comment type="caution">
    <text evidence="1">The sequence shown here is derived from an EMBL/GenBank/DDBJ whole genome shotgun (WGS) entry which is preliminary data.</text>
</comment>
<accession>A0A225WMM8</accession>
<evidence type="ECO:0000313" key="1">
    <source>
        <dbReference type="EMBL" id="OWZ18227.1"/>
    </source>
</evidence>
<name>A0A225WMM8_9STRA</name>
<dbReference type="AlphaFoldDB" id="A0A225WMM8"/>